<dbReference type="EMBL" id="OP031061">
    <property type="protein sequence ID" value="UVN06024.1"/>
    <property type="molecule type" value="Genomic_DNA"/>
</dbReference>
<evidence type="ECO:0000313" key="1">
    <source>
        <dbReference type="EMBL" id="UVN06024.1"/>
    </source>
</evidence>
<protein>
    <submittedName>
        <fullName evidence="1">Uncharacterized protein</fullName>
    </submittedName>
</protein>
<name>A0ABY5T2J3_9VIRU</name>
<organism evidence="1 2">
    <name type="scientific">Bacteriophage sp</name>
    <dbReference type="NCBI Taxonomy" id="38018"/>
    <lineage>
        <taxon>Viruses</taxon>
    </lineage>
</organism>
<sequence length="151" mass="17714">MDKKKVILTLCKVFPVTHSRAGEKTGFEQKLKNGIKKHTIRYNAKDVWDKRYNDISKSKKYLSVREWTGRPYNSEQREFARYDKIGLQKITMTYSSTDEVPQCWVDGKQVSAYDLAKNDGLSVEDFTEWFFGCNKGNVFDGVIIHFTDFRY</sequence>
<reference evidence="1" key="1">
    <citation type="submission" date="2022-07" db="EMBL/GenBank/DDBJ databases">
        <authorList>
            <person name="Nishijima S."/>
        </authorList>
    </citation>
    <scope>NUCLEOTIDE SEQUENCE</scope>
    <source>
        <strain evidence="1">1827_77749</strain>
    </source>
</reference>
<evidence type="ECO:0000313" key="2">
    <source>
        <dbReference type="Proteomes" id="UP001160508"/>
    </source>
</evidence>
<accession>A0ABY5T2J3</accession>
<keyword evidence="2" id="KW-1185">Reference proteome</keyword>
<dbReference type="Proteomes" id="UP001160508">
    <property type="component" value="Segment"/>
</dbReference>
<proteinExistence type="predicted"/>